<feature type="compositionally biased region" description="Polar residues" evidence="1">
    <location>
        <begin position="83"/>
        <end position="93"/>
    </location>
</feature>
<feature type="compositionally biased region" description="Basic and acidic residues" evidence="1">
    <location>
        <begin position="131"/>
        <end position="146"/>
    </location>
</feature>
<feature type="region of interest" description="Disordered" evidence="1">
    <location>
        <begin position="1"/>
        <end position="147"/>
    </location>
</feature>
<dbReference type="KEGG" id="psoj:PHYSODRAFT_322893"/>
<keyword evidence="3" id="KW-1185">Reference proteome</keyword>
<dbReference type="EMBL" id="JH159151">
    <property type="protein sequence ID" value="EGZ29370.1"/>
    <property type="molecule type" value="Genomic_DNA"/>
</dbReference>
<name>G4YHQ2_PHYSP</name>
<feature type="compositionally biased region" description="Basic and acidic residues" evidence="1">
    <location>
        <begin position="64"/>
        <end position="80"/>
    </location>
</feature>
<accession>G4YHQ2</accession>
<evidence type="ECO:0000313" key="3">
    <source>
        <dbReference type="Proteomes" id="UP000002640"/>
    </source>
</evidence>
<gene>
    <name evidence="2" type="ORF">PHYSODRAFT_322893</name>
</gene>
<evidence type="ECO:0000313" key="2">
    <source>
        <dbReference type="EMBL" id="EGZ29370.1"/>
    </source>
</evidence>
<evidence type="ECO:0000256" key="1">
    <source>
        <dbReference type="SAM" id="MobiDB-lite"/>
    </source>
</evidence>
<organism evidence="2 3">
    <name type="scientific">Phytophthora sojae (strain P6497)</name>
    <name type="common">Soybean stem and root rot agent</name>
    <name type="synonym">Phytophthora megasperma f. sp. glycines</name>
    <dbReference type="NCBI Taxonomy" id="1094619"/>
    <lineage>
        <taxon>Eukaryota</taxon>
        <taxon>Sar</taxon>
        <taxon>Stramenopiles</taxon>
        <taxon>Oomycota</taxon>
        <taxon>Peronosporomycetes</taxon>
        <taxon>Peronosporales</taxon>
        <taxon>Peronosporaceae</taxon>
        <taxon>Phytophthora</taxon>
    </lineage>
</organism>
<dbReference type="RefSeq" id="XP_009516645.1">
    <property type="nucleotide sequence ID" value="XM_009518350.1"/>
</dbReference>
<protein>
    <submittedName>
        <fullName evidence="2">Uncharacterized protein</fullName>
    </submittedName>
</protein>
<dbReference type="InParanoid" id="G4YHQ2"/>
<dbReference type="GeneID" id="20644868"/>
<sequence length="166" mass="17817">MPARHRHSSSDDDAEEETKGDLGPVACTHTKHPGAAVTQSGVGDDEGIATQPDDPALTQLNADGEARRRNDNQLRAEEVRASQGHTTGQSQPPELTHQDDAAPQTTSAADKHRQGDTPGQDGSAEASKASEAFKTRSSTETDEARRLNAFSVQVYSVRIFRENKVS</sequence>
<reference evidence="2 3" key="1">
    <citation type="journal article" date="2006" name="Science">
        <title>Phytophthora genome sequences uncover evolutionary origins and mechanisms of pathogenesis.</title>
        <authorList>
            <person name="Tyler B.M."/>
            <person name="Tripathy S."/>
            <person name="Zhang X."/>
            <person name="Dehal P."/>
            <person name="Jiang R.H."/>
            <person name="Aerts A."/>
            <person name="Arredondo F.D."/>
            <person name="Baxter L."/>
            <person name="Bensasson D."/>
            <person name="Beynon J.L."/>
            <person name="Chapman J."/>
            <person name="Damasceno C.M."/>
            <person name="Dorrance A.E."/>
            <person name="Dou D."/>
            <person name="Dickerman A.W."/>
            <person name="Dubchak I.L."/>
            <person name="Garbelotto M."/>
            <person name="Gijzen M."/>
            <person name="Gordon S.G."/>
            <person name="Govers F."/>
            <person name="Grunwald N.J."/>
            <person name="Huang W."/>
            <person name="Ivors K.L."/>
            <person name="Jones R.W."/>
            <person name="Kamoun S."/>
            <person name="Krampis K."/>
            <person name="Lamour K.H."/>
            <person name="Lee M.K."/>
            <person name="McDonald W.H."/>
            <person name="Medina M."/>
            <person name="Meijer H.J."/>
            <person name="Nordberg E.K."/>
            <person name="Maclean D.J."/>
            <person name="Ospina-Giraldo M.D."/>
            <person name="Morris P.F."/>
            <person name="Phuntumart V."/>
            <person name="Putnam N.H."/>
            <person name="Rash S."/>
            <person name="Rose J.K."/>
            <person name="Sakihama Y."/>
            <person name="Salamov A.A."/>
            <person name="Savidor A."/>
            <person name="Scheuring C.F."/>
            <person name="Smith B.M."/>
            <person name="Sobral B.W."/>
            <person name="Terry A."/>
            <person name="Torto-Alalibo T.A."/>
            <person name="Win J."/>
            <person name="Xu Z."/>
            <person name="Zhang H."/>
            <person name="Grigoriev I.V."/>
            <person name="Rokhsar D.S."/>
            <person name="Boore J.L."/>
        </authorList>
    </citation>
    <scope>NUCLEOTIDE SEQUENCE [LARGE SCALE GENOMIC DNA]</scope>
    <source>
        <strain evidence="2 3">P6497</strain>
    </source>
</reference>
<proteinExistence type="predicted"/>
<dbReference type="AlphaFoldDB" id="G4YHQ2"/>
<dbReference type="Proteomes" id="UP000002640">
    <property type="component" value="Unassembled WGS sequence"/>
</dbReference>